<dbReference type="EC" id="6.2.1.12" evidence="3"/>
<evidence type="ECO:0000256" key="2">
    <source>
        <dbReference type="ARBA" id="ARBA00006432"/>
    </source>
</evidence>
<gene>
    <name evidence="15" type="primary">LOC100829365</name>
    <name evidence="14" type="ORF">BRADI_1g76280v3</name>
</gene>
<dbReference type="GO" id="GO:0016405">
    <property type="term" value="F:CoA-ligase activity"/>
    <property type="evidence" value="ECO:0000318"/>
    <property type="project" value="GO_Central"/>
</dbReference>
<sequence>MAQSETADTRSGYCAATGSFRSKRAAVPLPVDRDVDVVTFLASRRHSGVVALIDAATGRRTTFGELWRAVAGAATALASAPFSLRKGHVALILSPNSVHFPVAALAAMSLGAVVTTANPLNTAAEIAKQVADARPVLAFTTRELLPKLPRDHPLRVVLLESAAGDPLPADPRIAATIEEISATPPDPARRRGDRVTQDDQATLLYSSGTTGPSKGVVSTHRNLISMVQIVMTRFRLEESDSTETFLCTVPMFHVYGLVAFATGLLGCGATIVVLSKFELPEMLRCINAYGVTYLPLVPPILVAMVAHPKPLPLGQLRKVLSGGAPLSKELIEGFKEKYPQVEILQGYGLTESTAIGASTDSAEESRQYGTAGLLSPNTEAKIVDPETAEALPVNRTGELWIKGPYVMKGYFKNTEATKATVTPEGWLKTGDLCYIDEDGYLFVVDRLKELIKYKGYQVPPAELEALLLTHPEITDAAVIPFPDKEVGQFPMAYIVRKNGSNLSAHEVMEFVAKQVAPYKKVRKVAFVTDIPKNASGKILRKDLIKLATSKL</sequence>
<keyword evidence="11" id="KW-1133">Transmembrane helix</keyword>
<dbReference type="PROSITE" id="PS00455">
    <property type="entry name" value="AMP_BINDING"/>
    <property type="match status" value="1"/>
</dbReference>
<comment type="catalytic activity">
    <reaction evidence="10">
        <text>(E)-4-coumarate + ATP + CoA = (E)-4-coumaroyl-CoA + AMP + diphosphate</text>
        <dbReference type="Rhea" id="RHEA:19641"/>
        <dbReference type="ChEBI" id="CHEBI:12876"/>
        <dbReference type="ChEBI" id="CHEBI:30616"/>
        <dbReference type="ChEBI" id="CHEBI:33019"/>
        <dbReference type="ChEBI" id="CHEBI:57287"/>
        <dbReference type="ChEBI" id="CHEBI:85008"/>
        <dbReference type="ChEBI" id="CHEBI:456215"/>
        <dbReference type="EC" id="6.2.1.12"/>
    </reaction>
    <physiologicalReaction direction="left-to-right" evidence="10">
        <dbReference type="Rhea" id="RHEA:19642"/>
    </physiologicalReaction>
</comment>
<dbReference type="InterPro" id="IPR000873">
    <property type="entry name" value="AMP-dep_synth/lig_dom"/>
</dbReference>
<dbReference type="Pfam" id="PF00501">
    <property type="entry name" value="AMP-binding"/>
    <property type="match status" value="1"/>
</dbReference>
<evidence type="ECO:0000256" key="10">
    <source>
        <dbReference type="ARBA" id="ARBA00034252"/>
    </source>
</evidence>
<comment type="catalytic activity">
    <reaction evidence="9">
        <text>(E)-4-coumaroyl-AMP + CoA = (E)-4-coumaroyl-CoA + AMP + H(+)</text>
        <dbReference type="Rhea" id="RHEA:72423"/>
        <dbReference type="ChEBI" id="CHEBI:15378"/>
        <dbReference type="ChEBI" id="CHEBI:57287"/>
        <dbReference type="ChEBI" id="CHEBI:85008"/>
        <dbReference type="ChEBI" id="CHEBI:192348"/>
        <dbReference type="ChEBI" id="CHEBI:456215"/>
    </reaction>
    <physiologicalReaction direction="left-to-right" evidence="9">
        <dbReference type="Rhea" id="RHEA:72424"/>
    </physiologicalReaction>
</comment>
<dbReference type="FunFam" id="3.40.50.12780:FF:000003">
    <property type="entry name" value="Long-chain-fatty-acid--CoA ligase FadD"/>
    <property type="match status" value="1"/>
</dbReference>
<comment type="similarity">
    <text evidence="2">Belongs to the ATP-dependent AMP-binding enzyme family.</text>
</comment>
<dbReference type="KEGG" id="bdi:100829365"/>
<dbReference type="GeneID" id="100829365"/>
<reference evidence="14 15" key="1">
    <citation type="journal article" date="2010" name="Nature">
        <title>Genome sequencing and analysis of the model grass Brachypodium distachyon.</title>
        <authorList>
            <consortium name="International Brachypodium Initiative"/>
        </authorList>
    </citation>
    <scope>NUCLEOTIDE SEQUENCE [LARGE SCALE GENOMIC DNA]</scope>
    <source>
        <strain evidence="14">Bd21</strain>
        <strain evidence="15">cv. Bd21</strain>
    </source>
</reference>
<dbReference type="CDD" id="cd05904">
    <property type="entry name" value="4CL"/>
    <property type="match status" value="1"/>
</dbReference>
<evidence type="ECO:0000256" key="3">
    <source>
        <dbReference type="ARBA" id="ARBA00012959"/>
    </source>
</evidence>
<comment type="catalytic activity">
    <reaction evidence="8">
        <text>(E)-4-coumarate + ATP + H(+) = (E)-4-coumaroyl-AMP + diphosphate</text>
        <dbReference type="Rhea" id="RHEA:72419"/>
        <dbReference type="ChEBI" id="CHEBI:12876"/>
        <dbReference type="ChEBI" id="CHEBI:15378"/>
        <dbReference type="ChEBI" id="CHEBI:30616"/>
        <dbReference type="ChEBI" id="CHEBI:33019"/>
        <dbReference type="ChEBI" id="CHEBI:192348"/>
    </reaction>
    <physiologicalReaction direction="left-to-right" evidence="8">
        <dbReference type="Rhea" id="RHEA:72420"/>
    </physiologicalReaction>
</comment>
<keyword evidence="6" id="KW-0067">ATP-binding</keyword>
<dbReference type="Gene3D" id="3.30.300.30">
    <property type="match status" value="1"/>
</dbReference>
<dbReference type="HOGENOM" id="CLU_000022_59_2_1"/>
<feature type="domain" description="AMP-binding enzyme C-terminal" evidence="13">
    <location>
        <begin position="462"/>
        <end position="537"/>
    </location>
</feature>
<dbReference type="Proteomes" id="UP000008810">
    <property type="component" value="Chromosome 1"/>
</dbReference>
<keyword evidence="11" id="KW-0812">Transmembrane</keyword>
<evidence type="ECO:0000313" key="15">
    <source>
        <dbReference type="EnsemblPlants" id="KQK23804"/>
    </source>
</evidence>
<proteinExistence type="inferred from homology"/>
<dbReference type="SUPFAM" id="SSF56801">
    <property type="entry name" value="Acetyl-CoA synthetase-like"/>
    <property type="match status" value="1"/>
</dbReference>
<dbReference type="AlphaFoldDB" id="I1HA38"/>
<accession>I1HA38</accession>
<evidence type="ECO:0000256" key="8">
    <source>
        <dbReference type="ARBA" id="ARBA00034219"/>
    </source>
</evidence>
<reference evidence="14" key="2">
    <citation type="submission" date="2017-06" db="EMBL/GenBank/DDBJ databases">
        <title>WGS assembly of Brachypodium distachyon.</title>
        <authorList>
            <consortium name="The International Brachypodium Initiative"/>
            <person name="Lucas S."/>
            <person name="Harmon-Smith M."/>
            <person name="Lail K."/>
            <person name="Tice H."/>
            <person name="Grimwood J."/>
            <person name="Bruce D."/>
            <person name="Barry K."/>
            <person name="Shu S."/>
            <person name="Lindquist E."/>
            <person name="Wang M."/>
            <person name="Pitluck S."/>
            <person name="Vogel J.P."/>
            <person name="Garvin D.F."/>
            <person name="Mockler T.C."/>
            <person name="Schmutz J."/>
            <person name="Rokhsar D."/>
            <person name="Bevan M.W."/>
        </authorList>
    </citation>
    <scope>NUCLEOTIDE SEQUENCE</scope>
    <source>
        <strain evidence="14">Bd21</strain>
    </source>
</reference>
<dbReference type="InterPro" id="IPR042099">
    <property type="entry name" value="ANL_N_sf"/>
</dbReference>
<dbReference type="OMA" id="IPINPIY"/>
<dbReference type="EMBL" id="CM000880">
    <property type="protein sequence ID" value="KQK23804.1"/>
    <property type="molecule type" value="Genomic_DNA"/>
</dbReference>
<evidence type="ECO:0000256" key="6">
    <source>
        <dbReference type="ARBA" id="ARBA00022840"/>
    </source>
</evidence>
<dbReference type="InterPro" id="IPR025110">
    <property type="entry name" value="AMP-bd_C"/>
</dbReference>
<protein>
    <recommendedName>
        <fullName evidence="3">4-coumarate--CoA ligase</fullName>
        <ecNumber evidence="3">6.2.1.12</ecNumber>
    </recommendedName>
</protein>
<evidence type="ECO:0000256" key="1">
    <source>
        <dbReference type="ARBA" id="ARBA00001946"/>
    </source>
</evidence>
<evidence type="ECO:0000256" key="9">
    <source>
        <dbReference type="ARBA" id="ARBA00034223"/>
    </source>
</evidence>
<evidence type="ECO:0000313" key="14">
    <source>
        <dbReference type="EMBL" id="KQK23804.1"/>
    </source>
</evidence>
<dbReference type="eggNOG" id="KOG1176">
    <property type="taxonomic scope" value="Eukaryota"/>
</dbReference>
<dbReference type="GO" id="GO:0005524">
    <property type="term" value="F:ATP binding"/>
    <property type="evidence" value="ECO:0007669"/>
    <property type="project" value="UniProtKB-KW"/>
</dbReference>
<evidence type="ECO:0000259" key="12">
    <source>
        <dbReference type="Pfam" id="PF00501"/>
    </source>
</evidence>
<evidence type="ECO:0000259" key="13">
    <source>
        <dbReference type="Pfam" id="PF13193"/>
    </source>
</evidence>
<name>I1HA38_BRADI</name>
<dbReference type="Gene3D" id="3.40.50.12780">
    <property type="entry name" value="N-terminal domain of ligase-like"/>
    <property type="match status" value="1"/>
</dbReference>
<dbReference type="OrthoDB" id="10253869at2759"/>
<dbReference type="EnsemblPlants" id="KQK23804">
    <property type="protein sequence ID" value="KQK23804"/>
    <property type="gene ID" value="BRADI_1g76280v3"/>
</dbReference>
<feature type="transmembrane region" description="Helical" evidence="11">
    <location>
        <begin position="252"/>
        <end position="274"/>
    </location>
</feature>
<feature type="domain" description="AMP-dependent synthetase/ligase" evidence="12">
    <location>
        <begin position="44"/>
        <end position="411"/>
    </location>
</feature>
<dbReference type="PANTHER" id="PTHR24096">
    <property type="entry name" value="LONG-CHAIN-FATTY-ACID--COA LIGASE"/>
    <property type="match status" value="1"/>
</dbReference>
<keyword evidence="11" id="KW-0472">Membrane</keyword>
<comment type="cofactor">
    <cofactor evidence="1">
        <name>Mg(2+)</name>
        <dbReference type="ChEBI" id="CHEBI:18420"/>
    </cofactor>
</comment>
<keyword evidence="4" id="KW-0436">Ligase</keyword>
<evidence type="ECO:0000256" key="11">
    <source>
        <dbReference type="SAM" id="Phobius"/>
    </source>
</evidence>
<keyword evidence="16" id="KW-1185">Reference proteome</keyword>
<dbReference type="STRING" id="15368.I1HA38"/>
<dbReference type="InterPro" id="IPR045851">
    <property type="entry name" value="AMP-bd_C_sf"/>
</dbReference>
<dbReference type="PANTHER" id="PTHR24096:SF413">
    <property type="entry name" value="PEROXISOMAL OPC-8:0-COA LIGASE 1"/>
    <property type="match status" value="1"/>
</dbReference>
<evidence type="ECO:0000256" key="5">
    <source>
        <dbReference type="ARBA" id="ARBA00022741"/>
    </source>
</evidence>
<dbReference type="GO" id="GO:0009698">
    <property type="term" value="P:phenylpropanoid metabolic process"/>
    <property type="evidence" value="ECO:0007669"/>
    <property type="project" value="UniProtKB-ARBA"/>
</dbReference>
<dbReference type="Pfam" id="PF13193">
    <property type="entry name" value="AMP-binding_C"/>
    <property type="match status" value="1"/>
</dbReference>
<evidence type="ECO:0000313" key="16">
    <source>
        <dbReference type="Proteomes" id="UP000008810"/>
    </source>
</evidence>
<organism evidence="15">
    <name type="scientific">Brachypodium distachyon</name>
    <name type="common">Purple false brome</name>
    <name type="synonym">Trachynia distachya</name>
    <dbReference type="NCBI Taxonomy" id="15368"/>
    <lineage>
        <taxon>Eukaryota</taxon>
        <taxon>Viridiplantae</taxon>
        <taxon>Streptophyta</taxon>
        <taxon>Embryophyta</taxon>
        <taxon>Tracheophyta</taxon>
        <taxon>Spermatophyta</taxon>
        <taxon>Magnoliopsida</taxon>
        <taxon>Liliopsida</taxon>
        <taxon>Poales</taxon>
        <taxon>Poaceae</taxon>
        <taxon>BOP clade</taxon>
        <taxon>Pooideae</taxon>
        <taxon>Stipodae</taxon>
        <taxon>Brachypodieae</taxon>
        <taxon>Brachypodium</taxon>
    </lineage>
</organism>
<dbReference type="FunFam" id="3.30.300.30:FF:000007">
    <property type="entry name" value="4-coumarate--CoA ligase 2"/>
    <property type="match status" value="1"/>
</dbReference>
<dbReference type="GO" id="GO:0016207">
    <property type="term" value="F:4-coumarate-CoA ligase activity"/>
    <property type="evidence" value="ECO:0007669"/>
    <property type="project" value="UniProtKB-EC"/>
</dbReference>
<dbReference type="Gramene" id="KQK23804">
    <property type="protein sequence ID" value="KQK23804"/>
    <property type="gene ID" value="BRADI_1g76280v3"/>
</dbReference>
<dbReference type="GO" id="GO:0005777">
    <property type="term" value="C:peroxisome"/>
    <property type="evidence" value="ECO:0000318"/>
    <property type="project" value="GO_Central"/>
</dbReference>
<dbReference type="InterPro" id="IPR020845">
    <property type="entry name" value="AMP-binding_CS"/>
</dbReference>
<dbReference type="RefSeq" id="XP_010229245.1">
    <property type="nucleotide sequence ID" value="XM_010230943.3"/>
</dbReference>
<reference evidence="15" key="3">
    <citation type="submission" date="2018-08" db="UniProtKB">
        <authorList>
            <consortium name="EnsemblPlants"/>
        </authorList>
    </citation>
    <scope>IDENTIFICATION</scope>
    <source>
        <strain evidence="15">cv. Bd21</strain>
    </source>
</reference>
<keyword evidence="5" id="KW-0547">Nucleotide-binding</keyword>
<evidence type="ECO:0000256" key="7">
    <source>
        <dbReference type="ARBA" id="ARBA00022842"/>
    </source>
</evidence>
<evidence type="ECO:0000256" key="4">
    <source>
        <dbReference type="ARBA" id="ARBA00022598"/>
    </source>
</evidence>
<feature type="transmembrane region" description="Helical" evidence="11">
    <location>
        <begin position="286"/>
        <end position="306"/>
    </location>
</feature>
<keyword evidence="7" id="KW-0460">Magnesium</keyword>
<dbReference type="GO" id="GO:0106290">
    <property type="term" value="F:trans-cinnamate-CoA ligase activity"/>
    <property type="evidence" value="ECO:0007669"/>
    <property type="project" value="UniProtKB-ARBA"/>
</dbReference>